<name>A0A4U1I5X0_9BURK</name>
<reference evidence="2 3" key="1">
    <citation type="submission" date="2019-04" db="EMBL/GenBank/DDBJ databases">
        <title>Trinickia sp. 7GSK02, isolated from subtropical forest soil.</title>
        <authorList>
            <person name="Gao Z.-H."/>
            <person name="Qiu L.-H."/>
        </authorList>
    </citation>
    <scope>NUCLEOTIDE SEQUENCE [LARGE SCALE GENOMIC DNA]</scope>
    <source>
        <strain evidence="2 3">7GSK02</strain>
    </source>
</reference>
<accession>A0A4U1I5X0</accession>
<comment type="caution">
    <text evidence="2">The sequence shown here is derived from an EMBL/GenBank/DDBJ whole genome shotgun (WGS) entry which is preliminary data.</text>
</comment>
<evidence type="ECO:0000256" key="1">
    <source>
        <dbReference type="SAM" id="MobiDB-lite"/>
    </source>
</evidence>
<evidence type="ECO:0000313" key="3">
    <source>
        <dbReference type="Proteomes" id="UP000305539"/>
    </source>
</evidence>
<feature type="region of interest" description="Disordered" evidence="1">
    <location>
        <begin position="424"/>
        <end position="443"/>
    </location>
</feature>
<keyword evidence="3" id="KW-1185">Reference proteome</keyword>
<dbReference type="EMBL" id="SWJE01000006">
    <property type="protein sequence ID" value="TKC88748.1"/>
    <property type="molecule type" value="Genomic_DNA"/>
</dbReference>
<dbReference type="RefSeq" id="WP_136895202.1">
    <property type="nucleotide sequence ID" value="NZ_SWJE01000006.1"/>
</dbReference>
<dbReference type="Proteomes" id="UP000305539">
    <property type="component" value="Unassembled WGS sequence"/>
</dbReference>
<dbReference type="SUPFAM" id="SSF82171">
    <property type="entry name" value="DPP6 N-terminal domain-like"/>
    <property type="match status" value="1"/>
</dbReference>
<organism evidence="2 3">
    <name type="scientific">Trinickia terrae</name>
    <dbReference type="NCBI Taxonomy" id="2571161"/>
    <lineage>
        <taxon>Bacteria</taxon>
        <taxon>Pseudomonadati</taxon>
        <taxon>Pseudomonadota</taxon>
        <taxon>Betaproteobacteria</taxon>
        <taxon>Burkholderiales</taxon>
        <taxon>Burkholderiaceae</taxon>
        <taxon>Trinickia</taxon>
    </lineage>
</organism>
<feature type="compositionally biased region" description="Polar residues" evidence="1">
    <location>
        <begin position="379"/>
        <end position="389"/>
    </location>
</feature>
<protein>
    <submittedName>
        <fullName evidence="2">Uncharacterized protein</fullName>
    </submittedName>
</protein>
<sequence>MIRSVVSILLDHWKKAVITAIAGAGIAVANLAWHELRDGFMSRWHSLSDDAALQYARMSEVGSRAEVVIPYYDVTANRNFIAVAYRNEESNDGDAKVQLLEVVDNQVLPIGKPLAILDVKGAGPLDEEKGFKVKHYFGFVHAGADKSVQLFAISDDFNTGGYSATIALMDVNSGALYTLTHETNSGGILIGIPNISKNVEPGGIRAWLFAKSSEVLQTAQWNEAPLVSMRNGLQTSPASKEFLLTSVRRWFEQNGINATEGALKSVEIPTNVLSVRDAEESSNCALDIGRDRWYIIFKGPIVRWDSSTGKMLLVYVPDPHNFREPQGMVLSKNYLLLALVAPDSDGLSLVAWKRQTGTFVHLPIQAGGPQLEDDVNQDVPASSPEQANNSLPLKDISLFRFGVEGQQLMTEYGAMHLRRTPDFDPQQELASTETCSEPKHAPE</sequence>
<proteinExistence type="predicted"/>
<feature type="region of interest" description="Disordered" evidence="1">
    <location>
        <begin position="365"/>
        <end position="389"/>
    </location>
</feature>
<evidence type="ECO:0000313" key="2">
    <source>
        <dbReference type="EMBL" id="TKC88748.1"/>
    </source>
</evidence>
<gene>
    <name evidence="2" type="ORF">FAZ69_13435</name>
</gene>
<dbReference type="AlphaFoldDB" id="A0A4U1I5X0"/>